<comment type="function">
    <text evidence="5">Responsible for synthesis of pseudouridine from uracil-55 in the psi GC loop of transfer RNAs.</text>
</comment>
<protein>
    <recommendedName>
        <fullName evidence="5">tRNA pseudouridine synthase B</fullName>
        <ecNumber evidence="5">5.4.99.25</ecNumber>
    </recommendedName>
    <alternativeName>
        <fullName evidence="5">tRNA pseudouridine(55) synthase</fullName>
        <shortName evidence="5">Psi55 synthase</shortName>
    </alternativeName>
    <alternativeName>
        <fullName evidence="5">tRNA pseudouridylate synthase</fullName>
    </alternativeName>
    <alternativeName>
        <fullName evidence="5">tRNA-uridine isomerase</fullName>
    </alternativeName>
</protein>
<dbReference type="HAMAP" id="MF_01080">
    <property type="entry name" value="TruB_bact"/>
    <property type="match status" value="1"/>
</dbReference>
<dbReference type="GO" id="GO:1990481">
    <property type="term" value="P:mRNA pseudouridine synthesis"/>
    <property type="evidence" value="ECO:0007669"/>
    <property type="project" value="TreeGrafter"/>
</dbReference>
<feature type="domain" description="tRNA pseudouridylate synthase B C-terminal" evidence="8">
    <location>
        <begin position="181"/>
        <end position="237"/>
    </location>
</feature>
<comment type="similarity">
    <text evidence="2 5">Belongs to the pseudouridine synthase TruB family. Type 1 subfamily.</text>
</comment>
<evidence type="ECO:0000313" key="9">
    <source>
        <dbReference type="EMBL" id="EHJ46185.1"/>
    </source>
</evidence>
<keyword evidence="10" id="KW-1185">Reference proteome</keyword>
<evidence type="ECO:0000259" key="8">
    <source>
        <dbReference type="Pfam" id="PF16198"/>
    </source>
</evidence>
<keyword evidence="4 5" id="KW-0413">Isomerase</keyword>
<evidence type="ECO:0000259" key="7">
    <source>
        <dbReference type="Pfam" id="PF01509"/>
    </source>
</evidence>
<dbReference type="SUPFAM" id="SSF55120">
    <property type="entry name" value="Pseudouridine synthase"/>
    <property type="match status" value="1"/>
</dbReference>
<dbReference type="InterPro" id="IPR014780">
    <property type="entry name" value="tRNA_psdUridine_synth_TruB"/>
</dbReference>
<proteinExistence type="inferred from homology"/>
<accession>G7QCM9</accession>
<dbReference type="Gene3D" id="3.30.2350.10">
    <property type="entry name" value="Pseudouridine synthase"/>
    <property type="match status" value="1"/>
</dbReference>
<dbReference type="GO" id="GO:0031119">
    <property type="term" value="P:tRNA pseudouridine synthesis"/>
    <property type="evidence" value="ECO:0007669"/>
    <property type="project" value="UniProtKB-UniRule"/>
</dbReference>
<dbReference type="HOGENOM" id="CLU_032087_0_1_7"/>
<dbReference type="PANTHER" id="PTHR13767:SF2">
    <property type="entry name" value="PSEUDOURIDYLATE SYNTHASE TRUB1"/>
    <property type="match status" value="1"/>
</dbReference>
<evidence type="ECO:0000313" key="10">
    <source>
        <dbReference type="Proteomes" id="UP000004662"/>
    </source>
</evidence>
<dbReference type="InterPro" id="IPR002501">
    <property type="entry name" value="PsdUridine_synth_N"/>
</dbReference>
<gene>
    <name evidence="5" type="primary">truB</name>
    <name evidence="9" type="ORF">DFW101_0168</name>
</gene>
<reference evidence="10" key="1">
    <citation type="journal article" date="2015" name="Genome Announc.">
        <title>High-Quality Draft Genome Sequence of Desulfovibrio carbinoliphilus FW-101-2B, an Organic Acid-Oxidizing Sulfate-Reducing Bacterium Isolated from Uranium(VI)-Contaminated Groundwater.</title>
        <authorList>
            <person name="Ramsay B.D."/>
            <person name="Hwang C."/>
            <person name="Woo H.L."/>
            <person name="Carroll S.L."/>
            <person name="Lucas S."/>
            <person name="Han J."/>
            <person name="Lapidus A.L."/>
            <person name="Cheng J.F."/>
            <person name="Goodwin L.A."/>
            <person name="Pitluck S."/>
            <person name="Peters L."/>
            <person name="Chertkov O."/>
            <person name="Held B."/>
            <person name="Detter J.C."/>
            <person name="Han C.S."/>
            <person name="Tapia R."/>
            <person name="Land M.L."/>
            <person name="Hauser L.J."/>
            <person name="Kyrpides N.C."/>
            <person name="Ivanova N.N."/>
            <person name="Mikhailova N."/>
            <person name="Pagani I."/>
            <person name="Woyke T."/>
            <person name="Arkin A.P."/>
            <person name="Dehal P."/>
            <person name="Chivian D."/>
            <person name="Criddle C.S."/>
            <person name="Wu W."/>
            <person name="Chakraborty R."/>
            <person name="Hazen T.C."/>
            <person name="Fields M.W."/>
        </authorList>
    </citation>
    <scope>NUCLEOTIDE SEQUENCE [LARGE SCALE GENOMIC DNA]</scope>
    <source>
        <strain evidence="10">FW-101-2B</strain>
    </source>
</reference>
<feature type="active site" description="Nucleophile" evidence="5">
    <location>
        <position position="47"/>
    </location>
</feature>
<dbReference type="Pfam" id="PF01509">
    <property type="entry name" value="TruB_N"/>
    <property type="match status" value="1"/>
</dbReference>
<keyword evidence="3 5" id="KW-0819">tRNA processing</keyword>
<dbReference type="eggNOG" id="COG0130">
    <property type="taxonomic scope" value="Bacteria"/>
</dbReference>
<evidence type="ECO:0000256" key="2">
    <source>
        <dbReference type="ARBA" id="ARBA00005642"/>
    </source>
</evidence>
<dbReference type="InterPro" id="IPR032819">
    <property type="entry name" value="TruB_C"/>
</dbReference>
<dbReference type="CDD" id="cd02573">
    <property type="entry name" value="PseudoU_synth_EcTruB"/>
    <property type="match status" value="1"/>
</dbReference>
<sequence length="327" mass="34421">MGRRKISACQLHGVLVLNKPSGPTSNACLTAIKRLGQSKIGHAGTLDPLAAGVLVVLLGEATKIAPYVMEGEKTYLGGLCLGQTTDTYDIQGAVTAEAPWEHVTPELLAEAVAAWTGETSQEVPAYSAAKHQGRPLYELARKGLDVPVKHKEISVFDARIVTNEPPSATFRVRVSSGVYIRSLVHSLGKRLGCGAVMTALTREASRPFDLTQAHDLADILDAPGTLPDRIIPIEAALPHWPTVSLTAAEAALVRQGVRVPADPALPAGTNALLTDEAKRPLALARAEGTDGGRSRWAIVRGLFGDPQPARPGGQTVPERTSTPNSGG</sequence>
<evidence type="ECO:0000256" key="1">
    <source>
        <dbReference type="ARBA" id="ARBA00000385"/>
    </source>
</evidence>
<feature type="domain" description="Pseudouridine synthase II N-terminal" evidence="7">
    <location>
        <begin position="34"/>
        <end position="180"/>
    </location>
</feature>
<dbReference type="EC" id="5.4.99.25" evidence="5"/>
<evidence type="ECO:0000256" key="3">
    <source>
        <dbReference type="ARBA" id="ARBA00022694"/>
    </source>
</evidence>
<dbReference type="Proteomes" id="UP000004662">
    <property type="component" value="Chromosome"/>
</dbReference>
<comment type="catalytic activity">
    <reaction evidence="1 5">
        <text>uridine(55) in tRNA = pseudouridine(55) in tRNA</text>
        <dbReference type="Rhea" id="RHEA:42532"/>
        <dbReference type="Rhea" id="RHEA-COMP:10101"/>
        <dbReference type="Rhea" id="RHEA-COMP:10102"/>
        <dbReference type="ChEBI" id="CHEBI:65314"/>
        <dbReference type="ChEBI" id="CHEBI:65315"/>
        <dbReference type="EC" id="5.4.99.25"/>
    </reaction>
</comment>
<dbReference type="InterPro" id="IPR020103">
    <property type="entry name" value="PsdUridine_synth_cat_dom_sf"/>
</dbReference>
<name>G7QCM9_9BACT</name>
<evidence type="ECO:0000256" key="6">
    <source>
        <dbReference type="SAM" id="MobiDB-lite"/>
    </source>
</evidence>
<feature type="region of interest" description="Disordered" evidence="6">
    <location>
        <begin position="302"/>
        <end position="327"/>
    </location>
</feature>
<dbReference type="AlphaFoldDB" id="G7QCM9"/>
<feature type="compositionally biased region" description="Polar residues" evidence="6">
    <location>
        <begin position="317"/>
        <end position="327"/>
    </location>
</feature>
<dbReference type="OrthoDB" id="9802309at2"/>
<evidence type="ECO:0000256" key="4">
    <source>
        <dbReference type="ARBA" id="ARBA00023235"/>
    </source>
</evidence>
<evidence type="ECO:0000256" key="5">
    <source>
        <dbReference type="HAMAP-Rule" id="MF_01080"/>
    </source>
</evidence>
<dbReference type="GO" id="GO:0160148">
    <property type="term" value="F:tRNA pseudouridine(55) synthase activity"/>
    <property type="evidence" value="ECO:0007669"/>
    <property type="project" value="UniProtKB-EC"/>
</dbReference>
<organism evidence="9 10">
    <name type="scientific">Solidesulfovibrio carbinoliphilus subsp. oakridgensis</name>
    <dbReference type="NCBI Taxonomy" id="694327"/>
    <lineage>
        <taxon>Bacteria</taxon>
        <taxon>Pseudomonadati</taxon>
        <taxon>Thermodesulfobacteriota</taxon>
        <taxon>Desulfovibrionia</taxon>
        <taxon>Desulfovibrionales</taxon>
        <taxon>Desulfovibrionaceae</taxon>
        <taxon>Solidesulfovibrio</taxon>
    </lineage>
</organism>
<dbReference type="NCBIfam" id="TIGR00431">
    <property type="entry name" value="TruB"/>
    <property type="match status" value="1"/>
</dbReference>
<dbReference type="RefSeq" id="WP_009179641.1">
    <property type="nucleotide sequence ID" value="NZ_CM001368.1"/>
</dbReference>
<dbReference type="GO" id="GO:0003723">
    <property type="term" value="F:RNA binding"/>
    <property type="evidence" value="ECO:0007669"/>
    <property type="project" value="InterPro"/>
</dbReference>
<dbReference type="EMBL" id="CM001368">
    <property type="protein sequence ID" value="EHJ46185.1"/>
    <property type="molecule type" value="Genomic_DNA"/>
</dbReference>
<dbReference type="STRING" id="694327.DFW101_0168"/>
<dbReference type="PANTHER" id="PTHR13767">
    <property type="entry name" value="TRNA-PSEUDOURIDINE SYNTHASE"/>
    <property type="match status" value="1"/>
</dbReference>
<dbReference type="Pfam" id="PF16198">
    <property type="entry name" value="TruB_C_2"/>
    <property type="match status" value="1"/>
</dbReference>